<dbReference type="SUPFAM" id="SSF49764">
    <property type="entry name" value="HSP20-like chaperones"/>
    <property type="match status" value="2"/>
</dbReference>
<dbReference type="EMBL" id="JWZT01000794">
    <property type="protein sequence ID" value="KII73518.1"/>
    <property type="molecule type" value="Genomic_DNA"/>
</dbReference>
<dbReference type="OrthoDB" id="1431247at2759"/>
<dbReference type="GO" id="GO:0051082">
    <property type="term" value="F:unfolded protein binding"/>
    <property type="evidence" value="ECO:0007669"/>
    <property type="project" value="TreeGrafter"/>
</dbReference>
<proteinExistence type="inferred from homology"/>
<keyword evidence="5" id="KW-1185">Reference proteome</keyword>
<organism evidence="4 5">
    <name type="scientific">Thelohanellus kitauei</name>
    <name type="common">Myxosporean</name>
    <dbReference type="NCBI Taxonomy" id="669202"/>
    <lineage>
        <taxon>Eukaryota</taxon>
        <taxon>Metazoa</taxon>
        <taxon>Cnidaria</taxon>
        <taxon>Myxozoa</taxon>
        <taxon>Myxosporea</taxon>
        <taxon>Bivalvulida</taxon>
        <taxon>Platysporina</taxon>
        <taxon>Myxobolidae</taxon>
        <taxon>Thelohanellus</taxon>
    </lineage>
</organism>
<name>A0A0C2JVR5_THEKT</name>
<accession>A0A0C2JVR5</accession>
<dbReference type="Proteomes" id="UP000031668">
    <property type="component" value="Unassembled WGS sequence"/>
</dbReference>
<gene>
    <name evidence="4" type="ORF">RF11_05344</name>
</gene>
<evidence type="ECO:0000256" key="2">
    <source>
        <dbReference type="RuleBase" id="RU003616"/>
    </source>
</evidence>
<dbReference type="Pfam" id="PF00011">
    <property type="entry name" value="HSP20"/>
    <property type="match status" value="2"/>
</dbReference>
<dbReference type="PANTHER" id="PTHR45640">
    <property type="entry name" value="HEAT SHOCK PROTEIN HSP-12.2-RELATED"/>
    <property type="match status" value="1"/>
</dbReference>
<dbReference type="InterPro" id="IPR001436">
    <property type="entry name" value="Alpha-crystallin/sHSP_animal"/>
</dbReference>
<dbReference type="InterPro" id="IPR002068">
    <property type="entry name" value="A-crystallin/Hsp20_dom"/>
</dbReference>
<sequence>MLSEYSSYPRYVSIENELDNLYNNILDTVNPNFFFLNNLLTPFGFGKRRSYDDGKYVISIVVGSAYKKNDIKTSVDGRILKVVGKSEEKLKNGNNNHNFERTYEIPQHVDIKSMKTELDSDGTYRVIFDKNAIASKKEVEDLSTKNEYIMKYNFQDFKPGELSVKVHGRNLIVEGSKKYQSTNEDGTMKYSSNSYISKSISVDDDVDIDKLRAITASDGSLEIHAPRSLSKIKSSERNIQIEDSGKKAKICSK</sequence>
<reference evidence="4 5" key="1">
    <citation type="journal article" date="2014" name="Genome Biol. Evol.">
        <title>The genome of the myxosporean Thelohanellus kitauei shows adaptations to nutrient acquisition within its fish host.</title>
        <authorList>
            <person name="Yang Y."/>
            <person name="Xiong J."/>
            <person name="Zhou Z."/>
            <person name="Huo F."/>
            <person name="Miao W."/>
            <person name="Ran C."/>
            <person name="Liu Y."/>
            <person name="Zhang J."/>
            <person name="Feng J."/>
            <person name="Wang M."/>
            <person name="Wang M."/>
            <person name="Wang L."/>
            <person name="Yao B."/>
        </authorList>
    </citation>
    <scope>NUCLEOTIDE SEQUENCE [LARGE SCALE GENOMIC DNA]</scope>
    <source>
        <strain evidence="4">Wuqing</strain>
    </source>
</reference>
<dbReference type="GO" id="GO:0009408">
    <property type="term" value="P:response to heat"/>
    <property type="evidence" value="ECO:0007669"/>
    <property type="project" value="TreeGrafter"/>
</dbReference>
<comment type="caution">
    <text evidence="4">The sequence shown here is derived from an EMBL/GenBank/DDBJ whole genome shotgun (WGS) entry which is preliminary data.</text>
</comment>
<dbReference type="InterPro" id="IPR008978">
    <property type="entry name" value="HSP20-like_chaperone"/>
</dbReference>
<evidence type="ECO:0000259" key="3">
    <source>
        <dbReference type="PROSITE" id="PS01031"/>
    </source>
</evidence>
<dbReference type="OMA" id="FERTYEI"/>
<dbReference type="AlphaFoldDB" id="A0A0C2JVR5"/>
<evidence type="ECO:0000313" key="5">
    <source>
        <dbReference type="Proteomes" id="UP000031668"/>
    </source>
</evidence>
<dbReference type="GO" id="GO:0005737">
    <property type="term" value="C:cytoplasm"/>
    <property type="evidence" value="ECO:0007669"/>
    <property type="project" value="TreeGrafter"/>
</dbReference>
<dbReference type="GO" id="GO:0042026">
    <property type="term" value="P:protein refolding"/>
    <property type="evidence" value="ECO:0007669"/>
    <property type="project" value="TreeGrafter"/>
</dbReference>
<evidence type="ECO:0000313" key="4">
    <source>
        <dbReference type="EMBL" id="KII73518.1"/>
    </source>
</evidence>
<dbReference type="PROSITE" id="PS01031">
    <property type="entry name" value="SHSP"/>
    <property type="match status" value="1"/>
</dbReference>
<protein>
    <recommendedName>
        <fullName evidence="3">SHSP domain-containing protein</fullName>
    </recommendedName>
</protein>
<comment type="similarity">
    <text evidence="1 2">Belongs to the small heat shock protein (HSP20) family.</text>
</comment>
<dbReference type="Gene3D" id="2.60.40.790">
    <property type="match status" value="2"/>
</dbReference>
<dbReference type="PANTHER" id="PTHR45640:SF26">
    <property type="entry name" value="RE23625P"/>
    <property type="match status" value="1"/>
</dbReference>
<evidence type="ECO:0000256" key="1">
    <source>
        <dbReference type="PROSITE-ProRule" id="PRU00285"/>
    </source>
</evidence>
<dbReference type="GO" id="GO:0005634">
    <property type="term" value="C:nucleus"/>
    <property type="evidence" value="ECO:0007669"/>
    <property type="project" value="TreeGrafter"/>
</dbReference>
<feature type="domain" description="SHSP" evidence="3">
    <location>
        <begin position="130"/>
        <end position="242"/>
    </location>
</feature>
<dbReference type="CDD" id="cd06464">
    <property type="entry name" value="ACD_sHsps-like"/>
    <property type="match status" value="1"/>
</dbReference>